<dbReference type="EMBL" id="CAJVPT010024985">
    <property type="protein sequence ID" value="CAG8673046.1"/>
    <property type="molecule type" value="Genomic_DNA"/>
</dbReference>
<feature type="non-terminal residue" evidence="1">
    <location>
        <position position="474"/>
    </location>
</feature>
<reference evidence="1" key="1">
    <citation type="submission" date="2021-06" db="EMBL/GenBank/DDBJ databases">
        <authorList>
            <person name="Kallberg Y."/>
            <person name="Tangrot J."/>
            <person name="Rosling A."/>
        </authorList>
    </citation>
    <scope>NUCLEOTIDE SEQUENCE</scope>
    <source>
        <strain evidence="1">CL356</strain>
    </source>
</reference>
<proteinExistence type="predicted"/>
<organism evidence="1 2">
    <name type="scientific">Acaulospora colombiana</name>
    <dbReference type="NCBI Taxonomy" id="27376"/>
    <lineage>
        <taxon>Eukaryota</taxon>
        <taxon>Fungi</taxon>
        <taxon>Fungi incertae sedis</taxon>
        <taxon>Mucoromycota</taxon>
        <taxon>Glomeromycotina</taxon>
        <taxon>Glomeromycetes</taxon>
        <taxon>Diversisporales</taxon>
        <taxon>Acaulosporaceae</taxon>
        <taxon>Acaulospora</taxon>
    </lineage>
</organism>
<comment type="caution">
    <text evidence="1">The sequence shown here is derived from an EMBL/GenBank/DDBJ whole genome shotgun (WGS) entry which is preliminary data.</text>
</comment>
<evidence type="ECO:0000313" key="2">
    <source>
        <dbReference type="Proteomes" id="UP000789525"/>
    </source>
</evidence>
<accession>A0ACA9NX37</accession>
<keyword evidence="2" id="KW-1185">Reference proteome</keyword>
<sequence>MIPSFEVSTGMNEEGGFQYTLETLEFLFSTGRTMALWMSALALAISSSYLLCSTSLWQLATLIFKTFEEQDGYLMSVQHINLGGKSTLIGLSLACSVTDRHRFIVHPPLNVPALAVSLDQEVETNRELVAHGYSNLLAGFLVLFYRVGGGTRLAGFLLACATAIIMMAGTAPIGYLPVMETARELLDTAKWNHNPIRFLVVDFSLVLGVDLSASEAFVRLQRLLAAKNVILVLCGFQMDSHIGRALKSVELFEADNVEVFADINDAIEWTENVYLKAWFDSIKEETKVPEVRPITLPGRAKLAFSMSESWQQSPRRSHIHNVAGRVMRAITREQDEDPESEVPEPAPTLFKTFSGYEADLSPMFFVPMLRYFTRVEIPDGTTLWERGDDPDGIYVVESGVLRAIYDWDNSDVITESMVSGTLSGELSGLANMTRNAKVVSEKDSVLWKLSKENWNRFKDEQPALSHRFVELVLR</sequence>
<protein>
    <submittedName>
        <fullName evidence="1">12166_t:CDS:1</fullName>
    </submittedName>
</protein>
<name>A0ACA9NX37_9GLOM</name>
<dbReference type="Proteomes" id="UP000789525">
    <property type="component" value="Unassembled WGS sequence"/>
</dbReference>
<gene>
    <name evidence="1" type="ORF">ACOLOM_LOCUS9029</name>
</gene>
<evidence type="ECO:0000313" key="1">
    <source>
        <dbReference type="EMBL" id="CAG8673046.1"/>
    </source>
</evidence>